<dbReference type="AlphaFoldDB" id="A0A1H8EQ34"/>
<evidence type="ECO:0000313" key="2">
    <source>
        <dbReference type="EMBL" id="SEN21254.1"/>
    </source>
</evidence>
<organism evidence="2 3">
    <name type="scientific">Lihuaxuella thermophila</name>
    <dbReference type="NCBI Taxonomy" id="1173111"/>
    <lineage>
        <taxon>Bacteria</taxon>
        <taxon>Bacillati</taxon>
        <taxon>Bacillota</taxon>
        <taxon>Bacilli</taxon>
        <taxon>Bacillales</taxon>
        <taxon>Thermoactinomycetaceae</taxon>
        <taxon>Lihuaxuella</taxon>
    </lineage>
</organism>
<proteinExistence type="predicted"/>
<gene>
    <name evidence="2" type="ORF">SAMN05444955_10796</name>
</gene>
<sequence length="52" mass="5924">MGIELLKNQESPGSAELKGADPYRHGLHNRSNHIQRYESLLQQNPREQVGIL</sequence>
<reference evidence="2 3" key="1">
    <citation type="submission" date="2016-10" db="EMBL/GenBank/DDBJ databases">
        <authorList>
            <person name="de Groot N.N."/>
        </authorList>
    </citation>
    <scope>NUCLEOTIDE SEQUENCE [LARGE SCALE GENOMIC DNA]</scope>
    <source>
        <strain evidence="2 3">DSM 46701</strain>
    </source>
</reference>
<evidence type="ECO:0000256" key="1">
    <source>
        <dbReference type="SAM" id="MobiDB-lite"/>
    </source>
</evidence>
<keyword evidence="3" id="KW-1185">Reference proteome</keyword>
<feature type="region of interest" description="Disordered" evidence="1">
    <location>
        <begin position="1"/>
        <end position="27"/>
    </location>
</feature>
<protein>
    <submittedName>
        <fullName evidence="2">Uncharacterized protein</fullName>
    </submittedName>
</protein>
<name>A0A1H8EQ34_9BACL</name>
<evidence type="ECO:0000313" key="3">
    <source>
        <dbReference type="Proteomes" id="UP000199695"/>
    </source>
</evidence>
<dbReference type="EMBL" id="FOCQ01000007">
    <property type="protein sequence ID" value="SEN21254.1"/>
    <property type="molecule type" value="Genomic_DNA"/>
</dbReference>
<dbReference type="Proteomes" id="UP000199695">
    <property type="component" value="Unassembled WGS sequence"/>
</dbReference>
<accession>A0A1H8EQ34</accession>